<dbReference type="InterPro" id="IPR016181">
    <property type="entry name" value="Acyl_CoA_acyltransferase"/>
</dbReference>
<dbReference type="PROSITE" id="PS51186">
    <property type="entry name" value="GNAT"/>
    <property type="match status" value="1"/>
</dbReference>
<sequence length="202" mass="22003">MARDILIETLDGDPVRLRPMVPADEDALRHAISQLSNRSRYLRFFNGAATLPDHVVHRLSDVDGVKHIAWVAIDETKAEKPIIGAVHAQRGNETDKRGDFSIGLLDAWHSKGLARLLIALLAADSKKAGFDELIADVLWENKKGRALFGSIGAKSMGSDGSTIQFRMVLDEVIARIGEKKLGSAMDTVLAAIEGEDFFESAA</sequence>
<protein>
    <submittedName>
        <fullName evidence="2">GNAT family N-acetyltransferase</fullName>
    </submittedName>
</protein>
<reference evidence="2 3" key="1">
    <citation type="submission" date="2018-08" db="EMBL/GenBank/DDBJ databases">
        <title>Henriciella mobilis sp. nov., isolated from seawater.</title>
        <authorList>
            <person name="Cheng H."/>
            <person name="Wu Y.-H."/>
            <person name="Xu X.-W."/>
            <person name="Guo L.-L."/>
        </authorList>
    </citation>
    <scope>NUCLEOTIDE SEQUENCE [LARGE SCALE GENOMIC DNA]</scope>
    <source>
        <strain evidence="2 3">CCUG67844</strain>
    </source>
</reference>
<dbReference type="GO" id="GO:0016747">
    <property type="term" value="F:acyltransferase activity, transferring groups other than amino-acyl groups"/>
    <property type="evidence" value="ECO:0007669"/>
    <property type="project" value="InterPro"/>
</dbReference>
<dbReference type="SUPFAM" id="SSF55729">
    <property type="entry name" value="Acyl-CoA N-acyltransferases (Nat)"/>
    <property type="match status" value="1"/>
</dbReference>
<evidence type="ECO:0000259" key="1">
    <source>
        <dbReference type="PROSITE" id="PS51186"/>
    </source>
</evidence>
<evidence type="ECO:0000313" key="3">
    <source>
        <dbReference type="Proteomes" id="UP000265845"/>
    </source>
</evidence>
<evidence type="ECO:0000313" key="2">
    <source>
        <dbReference type="EMBL" id="RIJ27491.1"/>
    </source>
</evidence>
<dbReference type="RefSeq" id="WP_119454868.1">
    <property type="nucleotide sequence ID" value="NZ_QWGA01000008.1"/>
</dbReference>
<dbReference type="AlphaFoldDB" id="A0A399RAK0"/>
<dbReference type="Proteomes" id="UP000265845">
    <property type="component" value="Unassembled WGS sequence"/>
</dbReference>
<comment type="caution">
    <text evidence="2">The sequence shown here is derived from an EMBL/GenBank/DDBJ whole genome shotgun (WGS) entry which is preliminary data.</text>
</comment>
<dbReference type="Pfam" id="PF13302">
    <property type="entry name" value="Acetyltransf_3"/>
    <property type="match status" value="1"/>
</dbReference>
<keyword evidence="3" id="KW-1185">Reference proteome</keyword>
<gene>
    <name evidence="2" type="ORF">D1222_13930</name>
</gene>
<dbReference type="OrthoDB" id="7617982at2"/>
<name>A0A399RAK0_9PROT</name>
<keyword evidence="2" id="KW-0808">Transferase</keyword>
<dbReference type="InterPro" id="IPR000182">
    <property type="entry name" value="GNAT_dom"/>
</dbReference>
<dbReference type="Gene3D" id="3.40.630.30">
    <property type="match status" value="1"/>
</dbReference>
<feature type="domain" description="N-acetyltransferase" evidence="1">
    <location>
        <begin position="15"/>
        <end position="172"/>
    </location>
</feature>
<organism evidence="2 3">
    <name type="scientific">Henriciella algicola</name>
    <dbReference type="NCBI Taxonomy" id="1608422"/>
    <lineage>
        <taxon>Bacteria</taxon>
        <taxon>Pseudomonadati</taxon>
        <taxon>Pseudomonadota</taxon>
        <taxon>Alphaproteobacteria</taxon>
        <taxon>Hyphomonadales</taxon>
        <taxon>Hyphomonadaceae</taxon>
        <taxon>Henriciella</taxon>
    </lineage>
</organism>
<accession>A0A399RAK0</accession>
<proteinExistence type="predicted"/>
<dbReference type="EMBL" id="QWGA01000008">
    <property type="protein sequence ID" value="RIJ27491.1"/>
    <property type="molecule type" value="Genomic_DNA"/>
</dbReference>